<dbReference type="OrthoDB" id="9803988at2"/>
<dbReference type="Gene3D" id="3.10.105.10">
    <property type="entry name" value="Dipeptide-binding Protein, Domain 3"/>
    <property type="match status" value="1"/>
</dbReference>
<dbReference type="GO" id="GO:0042884">
    <property type="term" value="P:microcin transport"/>
    <property type="evidence" value="ECO:0007669"/>
    <property type="project" value="TreeGrafter"/>
</dbReference>
<keyword evidence="3" id="KW-0732">Signal</keyword>
<evidence type="ECO:0000313" key="6">
    <source>
        <dbReference type="Proteomes" id="UP000239772"/>
    </source>
</evidence>
<dbReference type="GO" id="GO:1904680">
    <property type="term" value="F:peptide transmembrane transporter activity"/>
    <property type="evidence" value="ECO:0007669"/>
    <property type="project" value="TreeGrafter"/>
</dbReference>
<evidence type="ECO:0000256" key="3">
    <source>
        <dbReference type="ARBA" id="ARBA00022729"/>
    </source>
</evidence>
<dbReference type="SUPFAM" id="SSF53850">
    <property type="entry name" value="Periplasmic binding protein-like II"/>
    <property type="match status" value="1"/>
</dbReference>
<dbReference type="PIRSF" id="PIRSF002741">
    <property type="entry name" value="MppA"/>
    <property type="match status" value="1"/>
</dbReference>
<proteinExistence type="inferred from homology"/>
<protein>
    <submittedName>
        <fullName evidence="5">ABC transporter substrate-binding protein</fullName>
    </submittedName>
</protein>
<organism evidence="5 6">
    <name type="scientific">Alsobacter soli</name>
    <dbReference type="NCBI Taxonomy" id="2109933"/>
    <lineage>
        <taxon>Bacteria</taxon>
        <taxon>Pseudomonadati</taxon>
        <taxon>Pseudomonadota</taxon>
        <taxon>Alphaproteobacteria</taxon>
        <taxon>Hyphomicrobiales</taxon>
        <taxon>Alsobacteraceae</taxon>
        <taxon>Alsobacter</taxon>
    </lineage>
</organism>
<gene>
    <name evidence="5" type="ORF">SLNSH_03345</name>
</gene>
<dbReference type="InterPro" id="IPR000914">
    <property type="entry name" value="SBP_5_dom"/>
</dbReference>
<dbReference type="GO" id="GO:0015833">
    <property type="term" value="P:peptide transport"/>
    <property type="evidence" value="ECO:0007669"/>
    <property type="project" value="TreeGrafter"/>
</dbReference>
<dbReference type="InterPro" id="IPR039424">
    <property type="entry name" value="SBP_5"/>
</dbReference>
<evidence type="ECO:0000256" key="2">
    <source>
        <dbReference type="ARBA" id="ARBA00005695"/>
    </source>
</evidence>
<comment type="subcellular location">
    <subcellularLocation>
        <location evidence="1">Periplasm</location>
    </subcellularLocation>
</comment>
<dbReference type="GO" id="GO:0030288">
    <property type="term" value="C:outer membrane-bounded periplasmic space"/>
    <property type="evidence" value="ECO:0007669"/>
    <property type="project" value="TreeGrafter"/>
</dbReference>
<dbReference type="EMBL" id="PVZS01000003">
    <property type="protein sequence ID" value="PSC06517.1"/>
    <property type="molecule type" value="Genomic_DNA"/>
</dbReference>
<evidence type="ECO:0000256" key="1">
    <source>
        <dbReference type="ARBA" id="ARBA00004418"/>
    </source>
</evidence>
<comment type="caution">
    <text evidence="5">The sequence shown here is derived from an EMBL/GenBank/DDBJ whole genome shotgun (WGS) entry which is preliminary data.</text>
</comment>
<dbReference type="PANTHER" id="PTHR30290:SF64">
    <property type="entry name" value="ABC TRANSPORTER PERIPLASMIC BINDING PROTEIN"/>
    <property type="match status" value="1"/>
</dbReference>
<dbReference type="PANTHER" id="PTHR30290">
    <property type="entry name" value="PERIPLASMIC BINDING COMPONENT OF ABC TRANSPORTER"/>
    <property type="match status" value="1"/>
</dbReference>
<sequence>MHGDPALPPDFQSLPYVRADAPRGGRIVFGVQGTFDTLNPYAVRGLAAQAIAPPTGLVFQSLMARSFDEPFSLYGLIAETIDTPDDRSWVTFRLNPKARFSDGRPVTAEDILFTWDLLKRKGKPNLRSWYAKVKKAEAPDALTVHFDLSGSEDRELPLILALMPVLPRHATDPDAFEQTSLVPPVGSGPYVVAAVKPGESVTYRKNPDYWAKDLPISRGLYNPDEIRFDYYRDGASLFEAFKGGLYEVRSEDNPTRWVNGYDFAAVRDGRVVKDPVPVETAKGMNALVFNTRRPLFADVRVREALGLLFDFTWVNRTLFSSVYRRTESYFEGSELASTGRPASALERKLLAPYPGAVRPDILEGEWRPSNSDGSGRDREQARRALHLLTEAGYVLQDGVLQNAATGQPFAFEFLASSRVQERLALNFANSLKRIGVTMKVRLVDDVQYWRRLSDFDYDMIQYAWGASPSPGNEQYGRWGSASADRAGSLNYAGARSAAIDAAIEAMLAARAHDDFVDSVRALDRLLLSGFYVVPLFNQPEQWIAHAAAVKRPARTALFGFLPETLWRESH</sequence>
<accession>A0A2T1HXV2</accession>
<evidence type="ECO:0000259" key="4">
    <source>
        <dbReference type="Pfam" id="PF00496"/>
    </source>
</evidence>
<feature type="domain" description="Solute-binding protein family 5" evidence="4">
    <location>
        <begin position="74"/>
        <end position="482"/>
    </location>
</feature>
<reference evidence="6" key="1">
    <citation type="submission" date="2018-03" db="EMBL/GenBank/DDBJ databases">
        <authorList>
            <person name="Sun L."/>
            <person name="Liu H."/>
            <person name="Chen W."/>
            <person name="Huang K."/>
            <person name="Liu W."/>
            <person name="Gao X."/>
        </authorList>
    </citation>
    <scope>NUCLEOTIDE SEQUENCE [LARGE SCALE GENOMIC DNA]</scope>
    <source>
        <strain evidence="6">SH9</strain>
    </source>
</reference>
<dbReference type="CDD" id="cd08497">
    <property type="entry name" value="MbnE-like"/>
    <property type="match status" value="1"/>
</dbReference>
<name>A0A2T1HXV2_9HYPH</name>
<dbReference type="InterPro" id="IPR030678">
    <property type="entry name" value="Peptide/Ni-bd"/>
</dbReference>
<dbReference type="GO" id="GO:0043190">
    <property type="term" value="C:ATP-binding cassette (ABC) transporter complex"/>
    <property type="evidence" value="ECO:0007669"/>
    <property type="project" value="InterPro"/>
</dbReference>
<keyword evidence="6" id="KW-1185">Reference proteome</keyword>
<comment type="similarity">
    <text evidence="2">Belongs to the bacterial solute-binding protein 5 family.</text>
</comment>
<dbReference type="Pfam" id="PF00496">
    <property type="entry name" value="SBP_bac_5"/>
    <property type="match status" value="1"/>
</dbReference>
<dbReference type="Proteomes" id="UP000239772">
    <property type="component" value="Unassembled WGS sequence"/>
</dbReference>
<dbReference type="AlphaFoldDB" id="A0A2T1HXV2"/>
<evidence type="ECO:0000313" key="5">
    <source>
        <dbReference type="EMBL" id="PSC06517.1"/>
    </source>
</evidence>
<dbReference type="Gene3D" id="3.40.190.10">
    <property type="entry name" value="Periplasmic binding protein-like II"/>
    <property type="match status" value="1"/>
</dbReference>